<organism evidence="2 3">
    <name type="scientific">Meristemomyces frigidus</name>
    <dbReference type="NCBI Taxonomy" id="1508187"/>
    <lineage>
        <taxon>Eukaryota</taxon>
        <taxon>Fungi</taxon>
        <taxon>Dikarya</taxon>
        <taxon>Ascomycota</taxon>
        <taxon>Pezizomycotina</taxon>
        <taxon>Dothideomycetes</taxon>
        <taxon>Dothideomycetidae</taxon>
        <taxon>Mycosphaerellales</taxon>
        <taxon>Teratosphaeriaceae</taxon>
        <taxon>Meristemomyces</taxon>
    </lineage>
</organism>
<gene>
    <name evidence="2" type="ORF">LTR62_003889</name>
</gene>
<evidence type="ECO:0000313" key="2">
    <source>
        <dbReference type="EMBL" id="KAK5112576.1"/>
    </source>
</evidence>
<proteinExistence type="predicted"/>
<evidence type="ECO:0000256" key="1">
    <source>
        <dbReference type="PROSITE-ProRule" id="PRU00221"/>
    </source>
</evidence>
<dbReference type="Gene3D" id="2.130.10.10">
    <property type="entry name" value="YVTN repeat-like/Quinoprotein amine dehydrogenase"/>
    <property type="match status" value="1"/>
</dbReference>
<feature type="repeat" description="WD" evidence="1">
    <location>
        <begin position="32"/>
        <end position="60"/>
    </location>
</feature>
<dbReference type="Proteomes" id="UP001310890">
    <property type="component" value="Unassembled WGS sequence"/>
</dbReference>
<protein>
    <recommendedName>
        <fullName evidence="4">Anaphase-promoting complex subunit 4 WD40 domain-containing protein</fullName>
    </recommendedName>
</protein>
<reference evidence="2" key="1">
    <citation type="submission" date="2023-08" db="EMBL/GenBank/DDBJ databases">
        <title>Black Yeasts Isolated from many extreme environments.</title>
        <authorList>
            <person name="Coleine C."/>
            <person name="Stajich J.E."/>
            <person name="Selbmann L."/>
        </authorList>
    </citation>
    <scope>NUCLEOTIDE SEQUENCE</scope>
    <source>
        <strain evidence="2">CCFEE 5401</strain>
    </source>
</reference>
<accession>A0AAN7TN32</accession>
<evidence type="ECO:0008006" key="4">
    <source>
        <dbReference type="Google" id="ProtNLM"/>
    </source>
</evidence>
<dbReference type="Pfam" id="PF00400">
    <property type="entry name" value="WD40"/>
    <property type="match status" value="1"/>
</dbReference>
<dbReference type="AlphaFoldDB" id="A0AAN7TN32"/>
<comment type="caution">
    <text evidence="2">The sequence shown here is derived from an EMBL/GenBank/DDBJ whole genome shotgun (WGS) entry which is preliminary data.</text>
</comment>
<evidence type="ECO:0000313" key="3">
    <source>
        <dbReference type="Proteomes" id="UP001310890"/>
    </source>
</evidence>
<dbReference type="SUPFAM" id="SSF50978">
    <property type="entry name" value="WD40 repeat-like"/>
    <property type="match status" value="1"/>
</dbReference>
<keyword evidence="1" id="KW-0853">WD repeat</keyword>
<dbReference type="PROSITE" id="PS50082">
    <property type="entry name" value="WD_REPEATS_2"/>
    <property type="match status" value="1"/>
</dbReference>
<name>A0AAN7TN32_9PEZI</name>
<dbReference type="InterPro" id="IPR001680">
    <property type="entry name" value="WD40_rpt"/>
</dbReference>
<dbReference type="InterPro" id="IPR015943">
    <property type="entry name" value="WD40/YVTN_repeat-like_dom_sf"/>
</dbReference>
<dbReference type="InterPro" id="IPR036322">
    <property type="entry name" value="WD40_repeat_dom_sf"/>
</dbReference>
<dbReference type="PROSITE" id="PS50294">
    <property type="entry name" value="WD_REPEATS_REGION"/>
    <property type="match status" value="1"/>
</dbReference>
<dbReference type="EMBL" id="JAVRRL010000029">
    <property type="protein sequence ID" value="KAK5112576.1"/>
    <property type="molecule type" value="Genomic_DNA"/>
</dbReference>
<sequence>MSQQDIEWHHTEFADATIKLWDATTGALLHTLGGHLAGISTLAWSPDSLILAAGGEDKLI</sequence>